<evidence type="ECO:0000313" key="9">
    <source>
        <dbReference type="EMBL" id="OWM84296.1"/>
    </source>
</evidence>
<dbReference type="GO" id="GO:0006351">
    <property type="term" value="P:DNA-templated transcription"/>
    <property type="evidence" value="ECO:0007669"/>
    <property type="project" value="InterPro"/>
</dbReference>
<dbReference type="InterPro" id="IPR015712">
    <property type="entry name" value="DNA-dir_RNA_pol_su2"/>
</dbReference>
<dbReference type="GO" id="GO:0000428">
    <property type="term" value="C:DNA-directed RNA polymerase complex"/>
    <property type="evidence" value="ECO:0007669"/>
    <property type="project" value="UniProtKB-KW"/>
</dbReference>
<evidence type="ECO:0000256" key="1">
    <source>
        <dbReference type="ARBA" id="ARBA00006835"/>
    </source>
</evidence>
<proteinExistence type="inferred from homology"/>
<reference evidence="10" key="1">
    <citation type="journal article" date="2017" name="Plant J.">
        <title>The pomegranate (Punica granatum L.) genome and the genomics of punicalagin biosynthesis.</title>
        <authorList>
            <person name="Qin G."/>
            <person name="Xu C."/>
            <person name="Ming R."/>
            <person name="Tang H."/>
            <person name="Guyot R."/>
            <person name="Kramer E.M."/>
            <person name="Hu Y."/>
            <person name="Yi X."/>
            <person name="Qi Y."/>
            <person name="Xu X."/>
            <person name="Gao Z."/>
            <person name="Pan H."/>
            <person name="Jian J."/>
            <person name="Tian Y."/>
            <person name="Yue Z."/>
            <person name="Xu Y."/>
        </authorList>
    </citation>
    <scope>NUCLEOTIDE SEQUENCE [LARGE SCALE GENOMIC DNA]</scope>
    <source>
        <strain evidence="10">cv. Dabenzi</strain>
    </source>
</reference>
<dbReference type="FunFam" id="3.90.1800.10:FF:000006">
    <property type="entry name" value="DNA-directed RNA polymerase subunit beta"/>
    <property type="match status" value="1"/>
</dbReference>
<dbReference type="Gene3D" id="3.90.1800.10">
    <property type="entry name" value="RNA polymerase alpha subunit dimerisation domain"/>
    <property type="match status" value="1"/>
</dbReference>
<organism evidence="9 10">
    <name type="scientific">Punica granatum</name>
    <name type="common">Pomegranate</name>
    <dbReference type="NCBI Taxonomy" id="22663"/>
    <lineage>
        <taxon>Eukaryota</taxon>
        <taxon>Viridiplantae</taxon>
        <taxon>Streptophyta</taxon>
        <taxon>Embryophyta</taxon>
        <taxon>Tracheophyta</taxon>
        <taxon>Spermatophyta</taxon>
        <taxon>Magnoliopsida</taxon>
        <taxon>eudicotyledons</taxon>
        <taxon>Gunneridae</taxon>
        <taxon>Pentapetalae</taxon>
        <taxon>rosids</taxon>
        <taxon>malvids</taxon>
        <taxon>Myrtales</taxon>
        <taxon>Lythraceae</taxon>
        <taxon>Punica</taxon>
    </lineage>
</organism>
<comment type="similarity">
    <text evidence="1">Belongs to the RNA polymerase beta chain family.</text>
</comment>
<evidence type="ECO:0000259" key="8">
    <source>
        <dbReference type="Pfam" id="PF04560"/>
    </source>
</evidence>
<dbReference type="EMBL" id="MTKT01001633">
    <property type="protein sequence ID" value="OWM84296.1"/>
    <property type="molecule type" value="Genomic_DNA"/>
</dbReference>
<dbReference type="Pfam" id="PF04560">
    <property type="entry name" value="RNA_pol_Rpb2_7"/>
    <property type="match status" value="1"/>
</dbReference>
<keyword evidence="6" id="KW-0804">Transcription</keyword>
<dbReference type="InterPro" id="IPR007120">
    <property type="entry name" value="DNA-dir_RNAP_su2_dom"/>
</dbReference>
<dbReference type="InterPro" id="IPR007641">
    <property type="entry name" value="RNA_pol_Rpb2_7"/>
</dbReference>
<feature type="domain" description="DNA-directed RNA polymerase subunit 2 hybrid-binding" evidence="7">
    <location>
        <begin position="17"/>
        <end position="84"/>
    </location>
</feature>
<dbReference type="Proteomes" id="UP000197138">
    <property type="component" value="Unassembled WGS sequence"/>
</dbReference>
<dbReference type="GO" id="GO:0032549">
    <property type="term" value="F:ribonucleoside binding"/>
    <property type="evidence" value="ECO:0007669"/>
    <property type="project" value="InterPro"/>
</dbReference>
<dbReference type="AlphaFoldDB" id="A0A218XHU2"/>
<feature type="domain" description="RNA polymerase Rpb2" evidence="8">
    <location>
        <begin position="87"/>
        <end position="185"/>
    </location>
</feature>
<name>A0A218XHU2_PUNGR</name>
<evidence type="ECO:0000313" key="10">
    <source>
        <dbReference type="Proteomes" id="UP000197138"/>
    </source>
</evidence>
<dbReference type="GO" id="GO:0003899">
    <property type="term" value="F:DNA-directed RNA polymerase activity"/>
    <property type="evidence" value="ECO:0007669"/>
    <property type="project" value="UniProtKB-EC"/>
</dbReference>
<evidence type="ECO:0000256" key="3">
    <source>
        <dbReference type="ARBA" id="ARBA00022478"/>
    </source>
</evidence>
<keyword evidence="4" id="KW-0808">Transferase</keyword>
<keyword evidence="3" id="KW-0240">DNA-directed RNA polymerase</keyword>
<dbReference type="GO" id="GO:0003677">
    <property type="term" value="F:DNA binding"/>
    <property type="evidence" value="ECO:0007669"/>
    <property type="project" value="InterPro"/>
</dbReference>
<evidence type="ECO:0000256" key="5">
    <source>
        <dbReference type="ARBA" id="ARBA00022695"/>
    </source>
</evidence>
<dbReference type="PANTHER" id="PTHR20856">
    <property type="entry name" value="DNA-DIRECTED RNA POLYMERASE I SUBUNIT 2"/>
    <property type="match status" value="1"/>
</dbReference>
<evidence type="ECO:0000256" key="2">
    <source>
        <dbReference type="ARBA" id="ARBA00012418"/>
    </source>
</evidence>
<dbReference type="InterPro" id="IPR037033">
    <property type="entry name" value="DNA-dir_RNAP_su2_hyb_sf"/>
</dbReference>
<dbReference type="EC" id="2.7.7.6" evidence="2"/>
<protein>
    <recommendedName>
        <fullName evidence="2">DNA-directed RNA polymerase</fullName>
        <ecNumber evidence="2">2.7.7.6</ecNumber>
    </recommendedName>
</protein>
<dbReference type="Pfam" id="PF00562">
    <property type="entry name" value="RNA_pol_Rpb2_6"/>
    <property type="match status" value="1"/>
</dbReference>
<evidence type="ECO:0000259" key="7">
    <source>
        <dbReference type="Pfam" id="PF00562"/>
    </source>
</evidence>
<keyword evidence="5" id="KW-0548">Nucleotidyltransferase</keyword>
<accession>A0A218XHU2</accession>
<dbReference type="SUPFAM" id="SSF64484">
    <property type="entry name" value="beta and beta-prime subunits of DNA dependent RNA-polymerase"/>
    <property type="match status" value="1"/>
</dbReference>
<evidence type="ECO:0000256" key="6">
    <source>
        <dbReference type="ARBA" id="ARBA00023163"/>
    </source>
</evidence>
<comment type="caution">
    <text evidence="9">The sequence shown here is derived from an EMBL/GenBank/DDBJ whole genome shotgun (WGS) entry which is preliminary data.</text>
</comment>
<evidence type="ECO:0000256" key="4">
    <source>
        <dbReference type="ARBA" id="ARBA00022679"/>
    </source>
</evidence>
<sequence length="190" mass="21696">MFQSEHIRSYEADADNKESRLKVGYMKWGNERVYDGKTGKAVELLILVGQTFYQRLVHMAEDKLKFRSTGPVHPLTGQPVFDRKHFGGVRFGEMERDCLIAHGASANLHEKLFTLSNLSQMHICQKCKNIENVIQRALSIPTGRKIRGLYCRFCKSSDDIVKVNAPYGAKLLCQELFCMKISLKFDTCLC</sequence>
<gene>
    <name evidence="9" type="ORF">CDL15_Pgr027065</name>
</gene>
<dbReference type="Gene3D" id="2.40.270.10">
    <property type="entry name" value="DNA-directed RNA polymerase, subunit 2, domain 6"/>
    <property type="match status" value="1"/>
</dbReference>